<keyword evidence="7" id="KW-1185">Reference proteome</keyword>
<accession>A0A6A1WHD6</accession>
<dbReference type="CDD" id="cd01960">
    <property type="entry name" value="nsLTP1"/>
    <property type="match status" value="1"/>
</dbReference>
<name>A0A6A1WHD6_9ROSI</name>
<keyword evidence="3" id="KW-1015">Disulfide bond</keyword>
<evidence type="ECO:0000313" key="7">
    <source>
        <dbReference type="Proteomes" id="UP000516437"/>
    </source>
</evidence>
<gene>
    <name evidence="6" type="ORF">CJ030_MR2G016987</name>
</gene>
<protein>
    <recommendedName>
        <fullName evidence="4">Non-specific lipid-transfer protein</fullName>
    </recommendedName>
</protein>
<dbReference type="Pfam" id="PF00234">
    <property type="entry name" value="Tryp_alpha_amyl"/>
    <property type="match status" value="1"/>
</dbReference>
<feature type="domain" description="Bifunctional inhibitor/plant lipid transfer protein/seed storage helical" evidence="5">
    <location>
        <begin position="36"/>
        <end position="120"/>
    </location>
</feature>
<dbReference type="InterPro" id="IPR000528">
    <property type="entry name" value="Plant_nsLTP"/>
</dbReference>
<dbReference type="SMART" id="SM00499">
    <property type="entry name" value="AAI"/>
    <property type="match status" value="1"/>
</dbReference>
<evidence type="ECO:0000259" key="5">
    <source>
        <dbReference type="SMART" id="SM00499"/>
    </source>
</evidence>
<comment type="caution">
    <text evidence="6">The sequence shown here is derived from an EMBL/GenBank/DDBJ whole genome shotgun (WGS) entry which is preliminary data.</text>
</comment>
<dbReference type="EMBL" id="RXIC02000020">
    <property type="protein sequence ID" value="KAB1224631.1"/>
    <property type="molecule type" value="Genomic_DNA"/>
</dbReference>
<evidence type="ECO:0000256" key="4">
    <source>
        <dbReference type="RuleBase" id="RU000628"/>
    </source>
</evidence>
<keyword evidence="2 4" id="KW-0813">Transport</keyword>
<dbReference type="OrthoDB" id="1890443at2759"/>
<dbReference type="InterPro" id="IPR036312">
    <property type="entry name" value="Bifun_inhib/LTP/seed_sf"/>
</dbReference>
<sequence length="122" mass="12502">MLNSLRQTWERRTSSRQSIYHVHGGGCTLCSAAVSCGQVASALAPCISYVTNGGAVPPQCCSGIRTINNSAKTTPDRQAVCKCLKSTAGSISGLKPGLVAGLPAKCGVNVPFKISTSTNCAT</sequence>
<dbReference type="PANTHER" id="PTHR33076">
    <property type="entry name" value="NON-SPECIFIC LIPID-TRANSFER PROTEIN 2-RELATED"/>
    <property type="match status" value="1"/>
</dbReference>
<proteinExistence type="inferred from homology"/>
<evidence type="ECO:0000313" key="6">
    <source>
        <dbReference type="EMBL" id="KAB1224631.1"/>
    </source>
</evidence>
<dbReference type="Proteomes" id="UP000516437">
    <property type="component" value="Chromosome 2"/>
</dbReference>
<dbReference type="AlphaFoldDB" id="A0A6A1WHD6"/>
<organism evidence="6 7">
    <name type="scientific">Morella rubra</name>
    <name type="common">Chinese bayberry</name>
    <dbReference type="NCBI Taxonomy" id="262757"/>
    <lineage>
        <taxon>Eukaryota</taxon>
        <taxon>Viridiplantae</taxon>
        <taxon>Streptophyta</taxon>
        <taxon>Embryophyta</taxon>
        <taxon>Tracheophyta</taxon>
        <taxon>Spermatophyta</taxon>
        <taxon>Magnoliopsida</taxon>
        <taxon>eudicotyledons</taxon>
        <taxon>Gunneridae</taxon>
        <taxon>Pentapetalae</taxon>
        <taxon>rosids</taxon>
        <taxon>fabids</taxon>
        <taxon>Fagales</taxon>
        <taxon>Myricaceae</taxon>
        <taxon>Morella</taxon>
    </lineage>
</organism>
<evidence type="ECO:0000256" key="1">
    <source>
        <dbReference type="ARBA" id="ARBA00009748"/>
    </source>
</evidence>
<dbReference type="Gene3D" id="1.10.110.10">
    <property type="entry name" value="Plant lipid-transfer and hydrophobic proteins"/>
    <property type="match status" value="1"/>
</dbReference>
<dbReference type="GO" id="GO:0006869">
    <property type="term" value="P:lipid transport"/>
    <property type="evidence" value="ECO:0007669"/>
    <property type="project" value="InterPro"/>
</dbReference>
<evidence type="ECO:0000256" key="2">
    <source>
        <dbReference type="ARBA" id="ARBA00022448"/>
    </source>
</evidence>
<dbReference type="InterPro" id="IPR016140">
    <property type="entry name" value="Bifunc_inhib/LTP/seed_store"/>
</dbReference>
<comment type="similarity">
    <text evidence="1 4">Belongs to the plant LTP family.</text>
</comment>
<dbReference type="GO" id="GO:0008289">
    <property type="term" value="F:lipid binding"/>
    <property type="evidence" value="ECO:0007669"/>
    <property type="project" value="UniProtKB-KW"/>
</dbReference>
<dbReference type="SUPFAM" id="SSF47699">
    <property type="entry name" value="Bifunctional inhibitor/lipid-transfer protein/seed storage 2S albumin"/>
    <property type="match status" value="1"/>
</dbReference>
<dbReference type="FunFam" id="1.10.110.10:FF:000002">
    <property type="entry name" value="Non-specific lipid-transfer protein"/>
    <property type="match status" value="1"/>
</dbReference>
<reference evidence="6 7" key="1">
    <citation type="journal article" date="2019" name="Plant Biotechnol. J.">
        <title>The red bayberry genome and genetic basis of sex determination.</title>
        <authorList>
            <person name="Jia H.M."/>
            <person name="Jia H.J."/>
            <person name="Cai Q.L."/>
            <person name="Wang Y."/>
            <person name="Zhao H.B."/>
            <person name="Yang W.F."/>
            <person name="Wang G.Y."/>
            <person name="Li Y.H."/>
            <person name="Zhan D.L."/>
            <person name="Shen Y.T."/>
            <person name="Niu Q.F."/>
            <person name="Chang L."/>
            <person name="Qiu J."/>
            <person name="Zhao L."/>
            <person name="Xie H.B."/>
            <person name="Fu W.Y."/>
            <person name="Jin J."/>
            <person name="Li X.W."/>
            <person name="Jiao Y."/>
            <person name="Zhou C.C."/>
            <person name="Tu T."/>
            <person name="Chai C.Y."/>
            <person name="Gao J.L."/>
            <person name="Fan L.J."/>
            <person name="van de Weg E."/>
            <person name="Wang J.Y."/>
            <person name="Gao Z.S."/>
        </authorList>
    </citation>
    <scope>NUCLEOTIDE SEQUENCE [LARGE SCALE GENOMIC DNA]</scope>
    <source>
        <tissue evidence="6">Leaves</tissue>
    </source>
</reference>
<evidence type="ECO:0000256" key="3">
    <source>
        <dbReference type="ARBA" id="ARBA00023157"/>
    </source>
</evidence>
<dbReference type="PRINTS" id="PR00382">
    <property type="entry name" value="LIPIDTRNSFER"/>
</dbReference>
<keyword evidence="4" id="KW-0446">Lipid-binding</keyword>
<comment type="function">
    <text evidence="4">Plant non-specific lipid-transfer proteins transfer phospholipids as well as galactolipids across membranes. May play a role in wax or cutin deposition in the cell walls of expanding epidermal cells and certain secretory tissues.</text>
</comment>